<evidence type="ECO:0000259" key="2">
    <source>
        <dbReference type="PROSITE" id="PS50994"/>
    </source>
</evidence>
<dbReference type="SUPFAM" id="SSF53098">
    <property type="entry name" value="Ribonuclease H-like"/>
    <property type="match status" value="1"/>
</dbReference>
<evidence type="ECO:0000313" key="4">
    <source>
        <dbReference type="Proteomes" id="UP000204666"/>
    </source>
</evidence>
<dbReference type="GeneID" id="26517314"/>
<dbReference type="KEGG" id="vg:26517314"/>
<dbReference type="RefSeq" id="YP_009188523.1">
    <property type="nucleotide sequence ID" value="NC_028667.1"/>
</dbReference>
<dbReference type="PANTHER" id="PTHR35004:SF7">
    <property type="entry name" value="INTEGRASE PROTEIN"/>
    <property type="match status" value="1"/>
</dbReference>
<dbReference type="PANTHER" id="PTHR35004">
    <property type="entry name" value="TRANSPOSASE RV3428C-RELATED"/>
    <property type="match status" value="1"/>
</dbReference>
<dbReference type="InterPro" id="IPR001584">
    <property type="entry name" value="Integrase_cat-core"/>
</dbReference>
<sequence>MSAVMTQRLVALAHELDRSTASRTELCQAAADDLRISLATLYRKLKEVTVTQPRKKRVDAGTSALTRDEAELLSTTLIRSIRDNDKQLSTLERAVERLRNNGKIVAGSVDHRTGEVTLMSLSAIGRALRAYGLHPEQLLRPAPAVELVSLHPNHVWQIDASISTQFYLANDGARAMNKAEFYDGKPENLKRIEKQRLWRYVITDHTSGTLYVHYVLGAESAENLCHVLISAMVKRGDTDPFHGVPFMIMTDPGAAMTSSMFRNLCRALGIELIINKVGNARAKGQVEQAHNIVEREFESGLQLMQKPRTLDEINGLAGRWMRHYNATAIHTRHHRTRYAAWMTIKPEQLRIAPPAETMRELAIAAPEKRKVSARLRVPFRGAEYDVSVIQHLQVGDQVLVTRNPFRDADSAQVVLVGDDGREHYQVVERVERDDNGFAANAATRRVIGEEYRALPETAAQKDRKHLDQLATGTSSVTEAEKAIRSRAVPFNGEIDPFKEQANTVLPTYLPKRGTELETRVTVAGLASVELKPLNRIELAKALRARMGTAWTPASMEWLKTNYPDGAMEEQLDSIVQQLQAPARPSLRLVGGE</sequence>
<feature type="domain" description="Integrase catalytic" evidence="2">
    <location>
        <begin position="148"/>
        <end position="345"/>
    </location>
</feature>
<reference evidence="3 4" key="1">
    <citation type="journal article" date="2016" name="Genome Announc.">
        <title>Complete Genome Sequence of PM105, a New Pseudomonas aeruginosa B3-Like Transposable Phage.</title>
        <authorList>
            <person name="Pourcel C."/>
            <person name="Midoux C."/>
            <person name="Bourkaltseva M."/>
            <person name="Pleteneva E."/>
            <person name="Krylov V."/>
        </authorList>
    </citation>
    <scope>NUCLEOTIDE SEQUENCE [LARGE SCALE GENOMIC DNA]</scope>
</reference>
<gene>
    <name evidence="3" type="primary">PM105_12</name>
</gene>
<evidence type="ECO:0000256" key="1">
    <source>
        <dbReference type="ARBA" id="ARBA00022908"/>
    </source>
</evidence>
<dbReference type="InterPro" id="IPR036397">
    <property type="entry name" value="RNaseH_sf"/>
</dbReference>
<dbReference type="EMBL" id="LN898172">
    <property type="protein sequence ID" value="CUS27794.1"/>
    <property type="molecule type" value="Genomic_DNA"/>
</dbReference>
<accession>A0A0S4L2U5</accession>
<keyword evidence="1" id="KW-0229">DNA integration</keyword>
<dbReference type="Proteomes" id="UP000204666">
    <property type="component" value="Genome"/>
</dbReference>
<dbReference type="GO" id="GO:0015074">
    <property type="term" value="P:DNA integration"/>
    <property type="evidence" value="ECO:0007669"/>
    <property type="project" value="UniProtKB-KW"/>
</dbReference>
<name>A0A0S4L2U5_9CAUD</name>
<dbReference type="Gene3D" id="3.30.420.10">
    <property type="entry name" value="Ribonuclease H-like superfamily/Ribonuclease H"/>
    <property type="match status" value="1"/>
</dbReference>
<dbReference type="PROSITE" id="PS50994">
    <property type="entry name" value="INTEGRASE"/>
    <property type="match status" value="1"/>
</dbReference>
<organism evidence="3 4">
    <name type="scientific">Pseudomonas phage vB_PaeS_PM105</name>
    <dbReference type="NCBI Taxonomy" id="1743016"/>
    <lineage>
        <taxon>Viruses</taxon>
        <taxon>Duplodnaviria</taxon>
        <taxon>Heunggongvirae</taxon>
        <taxon>Uroviricota</taxon>
        <taxon>Caudoviricetes</taxon>
        <taxon>Guarnerosvirinae</taxon>
        <taxon>Mechnikovvirus</taxon>
        <taxon>Mechnikovvirus PM105</taxon>
        <taxon>Beetrevirus PM105</taxon>
    </lineage>
</organism>
<evidence type="ECO:0000313" key="3">
    <source>
        <dbReference type="EMBL" id="CUS27794.1"/>
    </source>
</evidence>
<dbReference type="GO" id="GO:0003676">
    <property type="term" value="F:nucleic acid binding"/>
    <property type="evidence" value="ECO:0007669"/>
    <property type="project" value="InterPro"/>
</dbReference>
<protein>
    <submittedName>
        <fullName evidence="3">Putative transposase A subunit</fullName>
    </submittedName>
</protein>
<proteinExistence type="predicted"/>
<dbReference type="OrthoDB" id="1127at10239"/>
<keyword evidence="4" id="KW-1185">Reference proteome</keyword>
<dbReference type="InterPro" id="IPR012337">
    <property type="entry name" value="RNaseH-like_sf"/>
</dbReference>